<dbReference type="EMBL" id="VIIS01001684">
    <property type="protein sequence ID" value="KAF0294504.1"/>
    <property type="molecule type" value="Genomic_DNA"/>
</dbReference>
<comment type="cofactor">
    <cofactor evidence="4">
        <name>Mg(2+)</name>
        <dbReference type="ChEBI" id="CHEBI:18420"/>
    </cofactor>
</comment>
<protein>
    <submittedName>
        <fullName evidence="5">Inositol monophosphatase 1</fullName>
    </submittedName>
</protein>
<accession>A0A6A4VLK3</accession>
<reference evidence="5 6" key="1">
    <citation type="submission" date="2019-07" db="EMBL/GenBank/DDBJ databases">
        <title>Draft genome assembly of a fouling barnacle, Amphibalanus amphitrite (Darwin, 1854): The first reference genome for Thecostraca.</title>
        <authorList>
            <person name="Kim W."/>
        </authorList>
    </citation>
    <scope>NUCLEOTIDE SEQUENCE [LARGE SCALE GENOMIC DNA]</scope>
    <source>
        <strain evidence="5">SNU_AA5</strain>
        <tissue evidence="5">Soma without cirri and trophi</tissue>
    </source>
</reference>
<comment type="similarity">
    <text evidence="1">Belongs to the inositol monophosphatase superfamily.</text>
</comment>
<dbReference type="SUPFAM" id="SSF56655">
    <property type="entry name" value="Carbohydrate phosphatase"/>
    <property type="match status" value="1"/>
</dbReference>
<dbReference type="PANTHER" id="PTHR20854">
    <property type="entry name" value="INOSITOL MONOPHOSPHATASE"/>
    <property type="match status" value="1"/>
</dbReference>
<dbReference type="GO" id="GO:0008934">
    <property type="term" value="F:inositol monophosphate 1-phosphatase activity"/>
    <property type="evidence" value="ECO:0007669"/>
    <property type="project" value="TreeGrafter"/>
</dbReference>
<keyword evidence="2 4" id="KW-0479">Metal-binding</keyword>
<sequence>MGSSEIAEKRECVYHNAKTMMEKAHGFRCPGSAALNMCLVATGAGDVCYTMGIHCWDVAAGAVVCREAGAAVLDTAGAEFDLLSPFTGGEFDLLSRRVLCASSPSLGQEVASLLHQYQPPRD</sequence>
<dbReference type="InterPro" id="IPR000760">
    <property type="entry name" value="Inositol_monophosphatase-like"/>
</dbReference>
<dbReference type="PRINTS" id="PR00377">
    <property type="entry name" value="IMPHPHTASES"/>
</dbReference>
<evidence type="ECO:0000313" key="5">
    <source>
        <dbReference type="EMBL" id="KAF0294503.1"/>
    </source>
</evidence>
<keyword evidence="3 4" id="KW-0460">Magnesium</keyword>
<dbReference type="GO" id="GO:0046872">
    <property type="term" value="F:metal ion binding"/>
    <property type="evidence" value="ECO:0007669"/>
    <property type="project" value="UniProtKB-KW"/>
</dbReference>
<feature type="binding site" evidence="4">
    <location>
        <position position="57"/>
    </location>
    <ligand>
        <name>Mg(2+)</name>
        <dbReference type="ChEBI" id="CHEBI:18420"/>
        <label>1</label>
        <note>catalytic</note>
    </ligand>
</feature>
<dbReference type="Gene3D" id="3.40.190.80">
    <property type="match status" value="1"/>
</dbReference>
<evidence type="ECO:0000313" key="6">
    <source>
        <dbReference type="Proteomes" id="UP000440578"/>
    </source>
</evidence>
<keyword evidence="6" id="KW-1185">Reference proteome</keyword>
<proteinExistence type="inferred from homology"/>
<evidence type="ECO:0000256" key="4">
    <source>
        <dbReference type="PIRSR" id="PIRSR600760-2"/>
    </source>
</evidence>
<dbReference type="GO" id="GO:0046854">
    <property type="term" value="P:phosphatidylinositol phosphate biosynthetic process"/>
    <property type="evidence" value="ECO:0007669"/>
    <property type="project" value="InterPro"/>
</dbReference>
<dbReference type="InterPro" id="IPR020550">
    <property type="entry name" value="Inositol_monophosphatase_CS"/>
</dbReference>
<name>A0A6A4VLK3_AMPAM</name>
<dbReference type="Proteomes" id="UP000440578">
    <property type="component" value="Unassembled WGS sequence"/>
</dbReference>
<evidence type="ECO:0000256" key="3">
    <source>
        <dbReference type="ARBA" id="ARBA00022842"/>
    </source>
</evidence>
<dbReference type="GO" id="GO:0006020">
    <property type="term" value="P:inositol metabolic process"/>
    <property type="evidence" value="ECO:0007669"/>
    <property type="project" value="TreeGrafter"/>
</dbReference>
<dbReference type="Pfam" id="PF00459">
    <property type="entry name" value="Inositol_P"/>
    <property type="match status" value="1"/>
</dbReference>
<evidence type="ECO:0000256" key="2">
    <source>
        <dbReference type="ARBA" id="ARBA00022723"/>
    </source>
</evidence>
<dbReference type="AlphaFoldDB" id="A0A6A4VLK3"/>
<organism evidence="5 6">
    <name type="scientific">Amphibalanus amphitrite</name>
    <name type="common">Striped barnacle</name>
    <name type="synonym">Balanus amphitrite</name>
    <dbReference type="NCBI Taxonomy" id="1232801"/>
    <lineage>
        <taxon>Eukaryota</taxon>
        <taxon>Metazoa</taxon>
        <taxon>Ecdysozoa</taxon>
        <taxon>Arthropoda</taxon>
        <taxon>Crustacea</taxon>
        <taxon>Multicrustacea</taxon>
        <taxon>Cirripedia</taxon>
        <taxon>Thoracica</taxon>
        <taxon>Thoracicalcarea</taxon>
        <taxon>Balanomorpha</taxon>
        <taxon>Balanoidea</taxon>
        <taxon>Balanidae</taxon>
        <taxon>Amphibalaninae</taxon>
        <taxon>Amphibalanus</taxon>
    </lineage>
</organism>
<dbReference type="PANTHER" id="PTHR20854:SF4">
    <property type="entry name" value="INOSITOL-1-MONOPHOSPHATASE-RELATED"/>
    <property type="match status" value="1"/>
</dbReference>
<dbReference type="OrthoDB" id="10254945at2759"/>
<dbReference type="PROSITE" id="PS00630">
    <property type="entry name" value="IMP_2"/>
    <property type="match status" value="1"/>
</dbReference>
<dbReference type="EMBL" id="VIIS01001684">
    <property type="protein sequence ID" value="KAF0294503.1"/>
    <property type="molecule type" value="Genomic_DNA"/>
</dbReference>
<dbReference type="GO" id="GO:0007165">
    <property type="term" value="P:signal transduction"/>
    <property type="evidence" value="ECO:0007669"/>
    <property type="project" value="TreeGrafter"/>
</dbReference>
<comment type="caution">
    <text evidence="5">The sequence shown here is derived from an EMBL/GenBank/DDBJ whole genome shotgun (WGS) entry which is preliminary data.</text>
</comment>
<evidence type="ECO:0000256" key="1">
    <source>
        <dbReference type="ARBA" id="ARBA00009759"/>
    </source>
</evidence>
<gene>
    <name evidence="5" type="primary">IMPA1_1</name>
    <name evidence="5" type="ORF">FJT64_007865</name>
</gene>